<keyword evidence="9" id="KW-1185">Reference proteome</keyword>
<dbReference type="RefSeq" id="WP_283766529.1">
    <property type="nucleotide sequence ID" value="NZ_JAQOSO010000044.1"/>
</dbReference>
<reference evidence="8 9" key="1">
    <citation type="submission" date="2023-01" db="EMBL/GenBank/DDBJ databases">
        <title>Novel diversity within Roseofilum (Cyanobacteria; Desertifilaceae) from marine benthic mats with descriptions of four novel species.</title>
        <authorList>
            <person name="Wang Y."/>
            <person name="Berthold D.E."/>
            <person name="Hu J."/>
            <person name="Lefler F.W."/>
            <person name="Laughinghouse H.D. IV."/>
        </authorList>
    </citation>
    <scope>NUCLEOTIDE SEQUENCE [LARGE SCALE GENOMIC DNA]</scope>
    <source>
        <strain evidence="8 9">BLCC-M114</strain>
    </source>
</reference>
<dbReference type="Proteomes" id="UP001235849">
    <property type="component" value="Unassembled WGS sequence"/>
</dbReference>
<sequence length="669" mass="75563">MRILVTEDDPILAPMLKKALTHQHHVVDIADDGQLGWEYADALTYDLILLDIDLPKLDGLNLCRRLRQEGYQGAIILLTAKHQSTDKVKGLDAGADDYVVKPCTLEELNARIRAVMRRRQSYAQSILIWGDLSLNPKTCEVIYQKQPLSLSAKEYSLLELFLRHPQRIFSSSSILDYLWAFPDSPGEETVRAHVKRLRRKLKGVGAEGLIETIYGMGYRLKALPPKDPEEEIPVTPVSPEPAPQKLETPEAETQAAIAELWDSFKGPILERLALLEDAIAGLEQGQLSEQMREDARSAAHKLVGSLGMFGYPQGSELARSMEMMFLSEDYSHQGSELRSHLAQLQALIVSPEQETPVPPQQQEGRSGDLPDRQDSDLPAPLVVLAVDDDPLIHKRLTTCLPPWGIDITPLGDPNNFWQTLKQVQPHLLILDIDMPDITGLELCEAVRNDPDWNSLPILFLTSYNDPETVNRLYSLGADDYVNKTATDPELVTRILNRLERYQLLHSRLNLSPQIDPEDELTQVIRRYPAWSQLEHQLERCHQDRQSLAVILLDVDRFGQINQQGGYRLGDRVLQNIAQILREQVPPETLITRWGNDQFLLAVPGINPRQTERLIQQILTQVDQIDIRSLRPIKITLSSGSAQFPDHGQELEQLCQKAERAMNLARKNGG</sequence>
<evidence type="ECO:0000313" key="8">
    <source>
        <dbReference type="EMBL" id="MDJ1174196.1"/>
    </source>
</evidence>
<dbReference type="CDD" id="cd19935">
    <property type="entry name" value="REC_OmpR_CusR-like"/>
    <property type="match status" value="1"/>
</dbReference>
<feature type="region of interest" description="Disordered" evidence="4">
    <location>
        <begin position="352"/>
        <end position="374"/>
    </location>
</feature>
<dbReference type="PANTHER" id="PTHR48111:SF15">
    <property type="entry name" value="OMPR SUBFAMILY"/>
    <property type="match status" value="1"/>
</dbReference>
<dbReference type="InterPro" id="IPR036641">
    <property type="entry name" value="HPT_dom_sf"/>
</dbReference>
<dbReference type="SUPFAM" id="SSF47226">
    <property type="entry name" value="Histidine-containing phosphotransfer domain, HPT domain"/>
    <property type="match status" value="1"/>
</dbReference>
<evidence type="ECO:0000259" key="5">
    <source>
        <dbReference type="PROSITE" id="PS50110"/>
    </source>
</evidence>
<dbReference type="CDD" id="cd00088">
    <property type="entry name" value="HPT"/>
    <property type="match status" value="1"/>
</dbReference>
<keyword evidence="1 3" id="KW-0238">DNA-binding</keyword>
<dbReference type="InterPro" id="IPR001789">
    <property type="entry name" value="Sig_transdc_resp-reg_receiver"/>
</dbReference>
<dbReference type="Gene3D" id="3.30.70.270">
    <property type="match status" value="1"/>
</dbReference>
<feature type="DNA-binding region" description="OmpR/PhoB-type" evidence="3">
    <location>
        <begin position="124"/>
        <end position="222"/>
    </location>
</feature>
<dbReference type="Gene3D" id="1.10.10.10">
    <property type="entry name" value="Winged helix-like DNA-binding domain superfamily/Winged helix DNA-binding domain"/>
    <property type="match status" value="1"/>
</dbReference>
<dbReference type="InterPro" id="IPR029787">
    <property type="entry name" value="Nucleotide_cyclase"/>
</dbReference>
<dbReference type="PANTHER" id="PTHR48111">
    <property type="entry name" value="REGULATOR OF RPOS"/>
    <property type="match status" value="1"/>
</dbReference>
<feature type="compositionally biased region" description="Low complexity" evidence="4">
    <location>
        <begin position="352"/>
        <end position="363"/>
    </location>
</feature>
<feature type="domain" description="Response regulatory" evidence="5">
    <location>
        <begin position="382"/>
        <end position="498"/>
    </location>
</feature>
<proteinExistence type="predicted"/>
<protein>
    <submittedName>
        <fullName evidence="8">Response regulator</fullName>
    </submittedName>
</protein>
<dbReference type="CDD" id="cd01949">
    <property type="entry name" value="GGDEF"/>
    <property type="match status" value="1"/>
</dbReference>
<evidence type="ECO:0000256" key="3">
    <source>
        <dbReference type="PROSITE-ProRule" id="PRU01091"/>
    </source>
</evidence>
<dbReference type="InterPro" id="IPR039420">
    <property type="entry name" value="WalR-like"/>
</dbReference>
<dbReference type="CDD" id="cd00156">
    <property type="entry name" value="REC"/>
    <property type="match status" value="1"/>
</dbReference>
<evidence type="ECO:0000313" key="9">
    <source>
        <dbReference type="Proteomes" id="UP001235849"/>
    </source>
</evidence>
<dbReference type="InterPro" id="IPR000160">
    <property type="entry name" value="GGDEF_dom"/>
</dbReference>
<dbReference type="SMART" id="SM00862">
    <property type="entry name" value="Trans_reg_C"/>
    <property type="match status" value="1"/>
</dbReference>
<dbReference type="Pfam" id="PF01627">
    <property type="entry name" value="Hpt"/>
    <property type="match status" value="1"/>
</dbReference>
<dbReference type="CDD" id="cd00383">
    <property type="entry name" value="trans_reg_C"/>
    <property type="match status" value="1"/>
</dbReference>
<feature type="compositionally biased region" description="Basic and acidic residues" evidence="4">
    <location>
        <begin position="365"/>
        <end position="374"/>
    </location>
</feature>
<dbReference type="Gene3D" id="1.20.120.160">
    <property type="entry name" value="HPT domain"/>
    <property type="match status" value="1"/>
</dbReference>
<dbReference type="Pfam" id="PF00486">
    <property type="entry name" value="Trans_reg_C"/>
    <property type="match status" value="1"/>
</dbReference>
<feature type="domain" description="OmpR/PhoB-type" evidence="7">
    <location>
        <begin position="124"/>
        <end position="222"/>
    </location>
</feature>
<dbReference type="Pfam" id="PF00990">
    <property type="entry name" value="GGDEF"/>
    <property type="match status" value="1"/>
</dbReference>
<dbReference type="SMART" id="SM00448">
    <property type="entry name" value="REC"/>
    <property type="match status" value="2"/>
</dbReference>
<organism evidence="8 9">
    <name type="scientific">Roseofilum capinflatum BLCC-M114</name>
    <dbReference type="NCBI Taxonomy" id="3022440"/>
    <lineage>
        <taxon>Bacteria</taxon>
        <taxon>Bacillati</taxon>
        <taxon>Cyanobacteriota</taxon>
        <taxon>Cyanophyceae</taxon>
        <taxon>Desertifilales</taxon>
        <taxon>Desertifilaceae</taxon>
        <taxon>Roseofilum</taxon>
        <taxon>Roseofilum capinflatum</taxon>
    </lineage>
</organism>
<dbReference type="PROSITE" id="PS50887">
    <property type="entry name" value="GGDEF"/>
    <property type="match status" value="1"/>
</dbReference>
<dbReference type="InterPro" id="IPR036388">
    <property type="entry name" value="WH-like_DNA-bd_sf"/>
</dbReference>
<name>A0ABT7B4U6_9CYAN</name>
<dbReference type="PROSITE" id="PS51755">
    <property type="entry name" value="OMPR_PHOB"/>
    <property type="match status" value="1"/>
</dbReference>
<dbReference type="NCBIfam" id="TIGR00254">
    <property type="entry name" value="GGDEF"/>
    <property type="match status" value="1"/>
</dbReference>
<evidence type="ECO:0000256" key="4">
    <source>
        <dbReference type="SAM" id="MobiDB-lite"/>
    </source>
</evidence>
<feature type="domain" description="Response regulatory" evidence="5">
    <location>
        <begin position="2"/>
        <end position="116"/>
    </location>
</feature>
<accession>A0ABT7B4U6</accession>
<feature type="modified residue" description="4-aspartylphosphate" evidence="2">
    <location>
        <position position="431"/>
    </location>
</feature>
<evidence type="ECO:0000256" key="1">
    <source>
        <dbReference type="ARBA" id="ARBA00023125"/>
    </source>
</evidence>
<dbReference type="Gene3D" id="3.40.50.2300">
    <property type="match status" value="2"/>
</dbReference>
<feature type="region of interest" description="Disordered" evidence="4">
    <location>
        <begin position="225"/>
        <end position="250"/>
    </location>
</feature>
<comment type="caution">
    <text evidence="8">The sequence shown here is derived from an EMBL/GenBank/DDBJ whole genome shotgun (WGS) entry which is preliminary data.</text>
</comment>
<dbReference type="Pfam" id="PF00072">
    <property type="entry name" value="Response_reg"/>
    <property type="match status" value="2"/>
</dbReference>
<dbReference type="SUPFAM" id="SSF52172">
    <property type="entry name" value="CheY-like"/>
    <property type="match status" value="2"/>
</dbReference>
<dbReference type="InterPro" id="IPR011006">
    <property type="entry name" value="CheY-like_superfamily"/>
</dbReference>
<evidence type="ECO:0000259" key="7">
    <source>
        <dbReference type="PROSITE" id="PS51755"/>
    </source>
</evidence>
<dbReference type="InterPro" id="IPR008207">
    <property type="entry name" value="Sig_transdc_His_kin_Hpt_dom"/>
</dbReference>
<dbReference type="EMBL" id="JAQOSO010000044">
    <property type="protein sequence ID" value="MDJ1174196.1"/>
    <property type="molecule type" value="Genomic_DNA"/>
</dbReference>
<dbReference type="InterPro" id="IPR001867">
    <property type="entry name" value="OmpR/PhoB-type_DNA-bd"/>
</dbReference>
<dbReference type="Gene3D" id="6.10.250.690">
    <property type="match status" value="1"/>
</dbReference>
<evidence type="ECO:0000256" key="2">
    <source>
        <dbReference type="PROSITE-ProRule" id="PRU00169"/>
    </source>
</evidence>
<dbReference type="InterPro" id="IPR043128">
    <property type="entry name" value="Rev_trsase/Diguanyl_cyclase"/>
</dbReference>
<evidence type="ECO:0000259" key="6">
    <source>
        <dbReference type="PROSITE" id="PS50887"/>
    </source>
</evidence>
<feature type="modified residue" description="4-aspartylphosphate" evidence="2">
    <location>
        <position position="51"/>
    </location>
</feature>
<dbReference type="SMART" id="SM00267">
    <property type="entry name" value="GGDEF"/>
    <property type="match status" value="1"/>
</dbReference>
<dbReference type="PROSITE" id="PS50110">
    <property type="entry name" value="RESPONSE_REGULATORY"/>
    <property type="match status" value="2"/>
</dbReference>
<gene>
    <name evidence="8" type="ORF">PMG25_08835</name>
</gene>
<feature type="domain" description="GGDEF" evidence="6">
    <location>
        <begin position="545"/>
        <end position="669"/>
    </location>
</feature>
<keyword evidence="2" id="KW-0597">Phosphoprotein</keyword>
<dbReference type="SUPFAM" id="SSF55073">
    <property type="entry name" value="Nucleotide cyclase"/>
    <property type="match status" value="1"/>
</dbReference>